<keyword evidence="3" id="KW-1185">Reference proteome</keyword>
<protein>
    <submittedName>
        <fullName evidence="2">Uncharacterized protein</fullName>
    </submittedName>
</protein>
<evidence type="ECO:0000256" key="1">
    <source>
        <dbReference type="SAM" id="Phobius"/>
    </source>
</evidence>
<sequence length="83" mass="8975">MTPPAFFHRLARVNPTTAFMVALAWLLAGLFLPGIIGALVLFALVAGLARLTFTTWRVQSPITRVVRSGLLLLLMVAAISKTL</sequence>
<feature type="transmembrane region" description="Helical" evidence="1">
    <location>
        <begin position="20"/>
        <end position="49"/>
    </location>
</feature>
<dbReference type="InterPro" id="IPR046549">
    <property type="entry name" value="DUF6703"/>
</dbReference>
<feature type="transmembrane region" description="Helical" evidence="1">
    <location>
        <begin position="61"/>
        <end position="80"/>
    </location>
</feature>
<dbReference type="Proteomes" id="UP000198688">
    <property type="component" value="Chromosome I"/>
</dbReference>
<reference evidence="2 3" key="1">
    <citation type="submission" date="2016-10" db="EMBL/GenBank/DDBJ databases">
        <authorList>
            <person name="de Groot N.N."/>
        </authorList>
    </citation>
    <scope>NUCLEOTIDE SEQUENCE [LARGE SCALE GENOMIC DNA]</scope>
    <source>
        <strain evidence="2 3">DSM 43941</strain>
    </source>
</reference>
<dbReference type="RefSeq" id="WP_307833830.1">
    <property type="nucleotide sequence ID" value="NZ_BOMJ01000071.1"/>
</dbReference>
<dbReference type="STRING" id="113562.SAMN04489716_5457"/>
<dbReference type="AlphaFoldDB" id="A0A1H2CAA8"/>
<keyword evidence="1" id="KW-1133">Transmembrane helix</keyword>
<dbReference type="EMBL" id="LT629758">
    <property type="protein sequence ID" value="SDT67314.1"/>
    <property type="molecule type" value="Genomic_DNA"/>
</dbReference>
<proteinExistence type="predicted"/>
<name>A0A1H2CAA8_9ACTN</name>
<evidence type="ECO:0000313" key="3">
    <source>
        <dbReference type="Proteomes" id="UP000198688"/>
    </source>
</evidence>
<dbReference type="Pfam" id="PF20444">
    <property type="entry name" value="DUF6703"/>
    <property type="match status" value="1"/>
</dbReference>
<organism evidence="2 3">
    <name type="scientific">Actinoplanes derwentensis</name>
    <dbReference type="NCBI Taxonomy" id="113562"/>
    <lineage>
        <taxon>Bacteria</taxon>
        <taxon>Bacillati</taxon>
        <taxon>Actinomycetota</taxon>
        <taxon>Actinomycetes</taxon>
        <taxon>Micromonosporales</taxon>
        <taxon>Micromonosporaceae</taxon>
        <taxon>Actinoplanes</taxon>
    </lineage>
</organism>
<evidence type="ECO:0000313" key="2">
    <source>
        <dbReference type="EMBL" id="SDT67314.1"/>
    </source>
</evidence>
<keyword evidence="1" id="KW-0812">Transmembrane</keyword>
<accession>A0A1H2CAA8</accession>
<keyword evidence="1" id="KW-0472">Membrane</keyword>
<gene>
    <name evidence="2" type="ORF">SAMN04489716_5457</name>
</gene>